<evidence type="ECO:0000313" key="3">
    <source>
        <dbReference type="Proteomes" id="UP000000422"/>
    </source>
</evidence>
<gene>
    <name evidence="2" type="ordered locus">WS2119</name>
</gene>
<dbReference type="InterPro" id="IPR036075">
    <property type="entry name" value="ARMT-1-like_metal-bd_sf"/>
</dbReference>
<sequence>MKARSECFICLLKQAHATAKIAGKNEEETKGVVLSVASILHSLDPEGTPPLLAVEVYERIGEMLNESDPYAAIKAHSIKIAREMVARLGEIPEELSPCERLAMALKIAVLGNVIDYGAQESFCVQEESKTLFETPWAKEAIALFYEQLLGAKRIVYLGDNAGENIFDRVLLGEMKRLNPQASIHYFTRGRAIINDLTYEEAKGCEMESLCTLVDSGVPSPGFIYALATKEAQGLYDEADLILSKGMGNFEVLEDSKDPRLFMLFKVKCEVVAKHLGIPLGGLVFAHSPSLF</sequence>
<reference evidence="2 3" key="1">
    <citation type="journal article" date="2003" name="Proc. Natl. Acad. Sci. U.S.A.">
        <title>Complete genome sequence and analysis of Wolinella succinogenes.</title>
        <authorList>
            <person name="Baar C."/>
            <person name="Eppinger M."/>
            <person name="Raddatz G."/>
            <person name="Simon JM."/>
            <person name="Lanz C."/>
            <person name="Klimmek O."/>
            <person name="Nandakumar R."/>
            <person name="Gross R."/>
            <person name="Rosinus A."/>
            <person name="Keller H."/>
            <person name="Jagtap P."/>
            <person name="Linke B."/>
            <person name="Meyer F."/>
            <person name="Lederer H."/>
            <person name="Schuster S.C."/>
        </authorList>
    </citation>
    <scope>NUCLEOTIDE SEQUENCE [LARGE SCALE GENOMIC DNA]</scope>
    <source>
        <strain evidence="3">ATCC 29543 / DSM 1740 / CCUG 13145 / JCM 31913 / LMG 7466 / NCTC 11488 / FDC 602W</strain>
    </source>
</reference>
<name>Q7MQP6_WOLSU</name>
<dbReference type="AlphaFoldDB" id="Q7MQP6"/>
<dbReference type="Pfam" id="PF01937">
    <property type="entry name" value="ARMT1-like_dom"/>
    <property type="match status" value="1"/>
</dbReference>
<evidence type="ECO:0000313" key="2">
    <source>
        <dbReference type="EMBL" id="CAE11117.1"/>
    </source>
</evidence>
<dbReference type="SUPFAM" id="SSF111321">
    <property type="entry name" value="AF1104-like"/>
    <property type="match status" value="1"/>
</dbReference>
<organism evidence="3">
    <name type="scientific">Wolinella succinogenes (strain ATCC 29543 / DSM 1740 / CCUG 13145 / JCM 31913 / LMG 7466 / NCTC 11488 / FDC 602W)</name>
    <name type="common">Vibrio succinogenes</name>
    <dbReference type="NCBI Taxonomy" id="273121"/>
    <lineage>
        <taxon>Bacteria</taxon>
        <taxon>Pseudomonadati</taxon>
        <taxon>Campylobacterota</taxon>
        <taxon>Epsilonproteobacteria</taxon>
        <taxon>Campylobacterales</taxon>
        <taxon>Helicobacteraceae</taxon>
        <taxon>Wolinella</taxon>
    </lineage>
</organism>
<dbReference type="PIRSF" id="PIRSF006593">
    <property type="entry name" value="UCP006593"/>
    <property type="match status" value="1"/>
</dbReference>
<dbReference type="RefSeq" id="WP_011139899.1">
    <property type="nucleotide sequence ID" value="NC_005090.1"/>
</dbReference>
<dbReference type="HOGENOM" id="CLU_071520_0_0_7"/>
<dbReference type="STRING" id="273121.WS2119"/>
<dbReference type="eggNOG" id="COG1578">
    <property type="taxonomic scope" value="Bacteria"/>
</dbReference>
<proteinExistence type="predicted"/>
<keyword evidence="3" id="KW-1185">Reference proteome</keyword>
<dbReference type="Gene3D" id="1.10.285.20">
    <property type="entry name" value="Uncharacterised protein PF01937, DUF89, domain 2"/>
    <property type="match status" value="1"/>
</dbReference>
<dbReference type="KEGG" id="wsu:WS2119"/>
<evidence type="ECO:0000259" key="1">
    <source>
        <dbReference type="Pfam" id="PF01937"/>
    </source>
</evidence>
<protein>
    <recommendedName>
        <fullName evidence="1">Damage-control phosphatase ARMT1-like metal-binding domain-containing protein</fullName>
    </recommendedName>
</protein>
<dbReference type="Gene3D" id="3.40.50.10880">
    <property type="entry name" value="Uncharacterised protein PF01937, DUF89, domain 3"/>
    <property type="match status" value="1"/>
</dbReference>
<accession>Q7MQP6</accession>
<dbReference type="Proteomes" id="UP000000422">
    <property type="component" value="Chromosome"/>
</dbReference>
<dbReference type="EMBL" id="BX571662">
    <property type="protein sequence ID" value="CAE11117.1"/>
    <property type="molecule type" value="Genomic_DNA"/>
</dbReference>
<dbReference type="InterPro" id="IPR002791">
    <property type="entry name" value="ARMT1-like_metal-bd"/>
</dbReference>
<dbReference type="InterPro" id="IPR014444">
    <property type="entry name" value="PH1575-like"/>
</dbReference>
<feature type="domain" description="Damage-control phosphatase ARMT1-like metal-binding" evidence="1">
    <location>
        <begin position="5"/>
        <end position="281"/>
    </location>
</feature>